<feature type="compositionally biased region" description="Basic residues" evidence="1">
    <location>
        <begin position="230"/>
        <end position="240"/>
    </location>
</feature>
<evidence type="ECO:0000313" key="2">
    <source>
        <dbReference type="EMBL" id="MTJ04404.1"/>
    </source>
</evidence>
<sequence length="247" mass="26719">MQRWGAACHAPATHKGGGGAVSFAQDETGGVVSLAAHRKGRNGTRPLAQVDAYWHALYSQGGIPVRADISPRGIEGALQHCFVIERVAHHVVRFRVAGHALCDQIGMELRGMPLSALFSPPTREQLHTILPAIFEQPALCHLELKVKGDSGEPLVSARMIMLPLRGHTGAITHALGAIEVNPNAEAIAGPSPRRFDEMTARLQRVPARVEIGARPDRAEPAQGFAERARPFRPARAPRHLRLIDSDT</sequence>
<dbReference type="Proteomes" id="UP000483078">
    <property type="component" value="Unassembled WGS sequence"/>
</dbReference>
<feature type="region of interest" description="Disordered" evidence="1">
    <location>
        <begin position="216"/>
        <end position="247"/>
    </location>
</feature>
<dbReference type="Pfam" id="PF07310">
    <property type="entry name" value="PAS_5"/>
    <property type="match status" value="1"/>
</dbReference>
<dbReference type="InterPro" id="IPR009922">
    <property type="entry name" value="DUF1457"/>
</dbReference>
<reference evidence="2 3" key="1">
    <citation type="submission" date="2019-06" db="EMBL/GenBank/DDBJ databases">
        <title>Enrichment of Autotrophic Halophilic Microorganisms from Red Sea Brine Pool Using Microbial Electrosynthesis System.</title>
        <authorList>
            <person name="Alqahtani M.F."/>
            <person name="Bajracharya S."/>
            <person name="Katuri K.P."/>
            <person name="Ali M."/>
            <person name="Saikaly P.E."/>
        </authorList>
    </citation>
    <scope>NUCLEOTIDE SEQUENCE [LARGE SCALE GENOMIC DNA]</scope>
    <source>
        <strain evidence="2">MES6</strain>
    </source>
</reference>
<proteinExistence type="predicted"/>
<organism evidence="2 3">
    <name type="scientific">Sediminimonas qiaohouensis</name>
    <dbReference type="NCBI Taxonomy" id="552061"/>
    <lineage>
        <taxon>Bacteria</taxon>
        <taxon>Pseudomonadati</taxon>
        <taxon>Pseudomonadota</taxon>
        <taxon>Alphaproteobacteria</taxon>
        <taxon>Rhodobacterales</taxon>
        <taxon>Roseobacteraceae</taxon>
        <taxon>Sediminimonas</taxon>
    </lineage>
</organism>
<protein>
    <submittedName>
        <fullName evidence="2">PAS domain-containing protein</fullName>
    </submittedName>
</protein>
<name>A0A7C9HAS2_9RHOB</name>
<gene>
    <name evidence="2" type="ORF">FH759_06895</name>
</gene>
<comment type="caution">
    <text evidence="2">The sequence shown here is derived from an EMBL/GenBank/DDBJ whole genome shotgun (WGS) entry which is preliminary data.</text>
</comment>
<dbReference type="AlphaFoldDB" id="A0A7C9HAS2"/>
<evidence type="ECO:0000256" key="1">
    <source>
        <dbReference type="SAM" id="MobiDB-lite"/>
    </source>
</evidence>
<dbReference type="EMBL" id="VENJ01000007">
    <property type="protein sequence ID" value="MTJ04404.1"/>
    <property type="molecule type" value="Genomic_DNA"/>
</dbReference>
<evidence type="ECO:0000313" key="3">
    <source>
        <dbReference type="Proteomes" id="UP000483078"/>
    </source>
</evidence>
<accession>A0A7C9HAS2</accession>